<organism evidence="3 4">
    <name type="scientific">Raphidocelis subcapitata</name>
    <dbReference type="NCBI Taxonomy" id="307507"/>
    <lineage>
        <taxon>Eukaryota</taxon>
        <taxon>Viridiplantae</taxon>
        <taxon>Chlorophyta</taxon>
        <taxon>core chlorophytes</taxon>
        <taxon>Chlorophyceae</taxon>
        <taxon>CS clade</taxon>
        <taxon>Sphaeropleales</taxon>
        <taxon>Selenastraceae</taxon>
        <taxon>Raphidocelis</taxon>
    </lineage>
</organism>
<protein>
    <recommendedName>
        <fullName evidence="2">AB hydrolase-1 domain-containing protein</fullName>
    </recommendedName>
</protein>
<dbReference type="InterPro" id="IPR029058">
    <property type="entry name" value="AB_hydrolase_fold"/>
</dbReference>
<comment type="caution">
    <text evidence="3">The sequence shown here is derived from an EMBL/GenBank/DDBJ whole genome shotgun (WGS) entry which is preliminary data.</text>
</comment>
<feature type="domain" description="AB hydrolase-1" evidence="2">
    <location>
        <begin position="97"/>
        <end position="187"/>
    </location>
</feature>
<dbReference type="Proteomes" id="UP000247498">
    <property type="component" value="Unassembled WGS sequence"/>
</dbReference>
<keyword evidence="4" id="KW-1185">Reference proteome</keyword>
<dbReference type="GO" id="GO:0034338">
    <property type="term" value="F:short-chain carboxylesterase activity"/>
    <property type="evidence" value="ECO:0007669"/>
    <property type="project" value="TreeGrafter"/>
</dbReference>
<accession>A0A2V0PD27</accession>
<evidence type="ECO:0000259" key="2">
    <source>
        <dbReference type="Pfam" id="PF00561"/>
    </source>
</evidence>
<dbReference type="PANTHER" id="PTHR10794:SF63">
    <property type="entry name" value="ALPHA_BETA HYDROLASE 1, ISOFORM A"/>
    <property type="match status" value="1"/>
</dbReference>
<dbReference type="InParanoid" id="A0A2V0PD27"/>
<dbReference type="PANTHER" id="PTHR10794">
    <property type="entry name" value="ABHYDROLASE DOMAIN-CONTAINING PROTEIN"/>
    <property type="match status" value="1"/>
</dbReference>
<dbReference type="EMBL" id="BDRX01000106">
    <property type="protein sequence ID" value="GBF97751.1"/>
    <property type="molecule type" value="Genomic_DNA"/>
</dbReference>
<dbReference type="GO" id="GO:0047372">
    <property type="term" value="F:monoacylglycerol lipase activity"/>
    <property type="evidence" value="ECO:0007669"/>
    <property type="project" value="TreeGrafter"/>
</dbReference>
<proteinExistence type="inferred from homology"/>
<dbReference type="STRING" id="307507.A0A2V0PD27"/>
<dbReference type="InterPro" id="IPR050960">
    <property type="entry name" value="AB_hydrolase_4_sf"/>
</dbReference>
<dbReference type="AlphaFoldDB" id="A0A2V0PD27"/>
<dbReference type="OrthoDB" id="247542at2759"/>
<dbReference type="InterPro" id="IPR000073">
    <property type="entry name" value="AB_hydrolase_1"/>
</dbReference>
<dbReference type="SUPFAM" id="SSF53474">
    <property type="entry name" value="alpha/beta-Hydrolases"/>
    <property type="match status" value="1"/>
</dbReference>
<sequence>MTPFGAPPKTYAYPGAASIGQAVLDRCTILKQPFVPTPWAVNGHAQSALGVLRTLTAKGSYTRQLVMADDGGTLALDWWAGADRPGYAAPDTPVAFFIHGINGGSHEGYIKWACIAAAARGWRAVVLNLRGCNGLDVSSPRGYNALQTHDVHVALSSVSRRFPAAPLFAVGYSLGSVLLAKFVAEADSGLHGPSPAVEGAARAAAEGKAGSKAHGGGGGGSAWGRLSGSGLVAVALVSAPVCLHCTNARLAAPSPDLLYNLAVAYKLREYVREHLTSLAAHGVELDPGALAAVGWTVGAFDDAITLKQLGYSDGEDYYRHACTTNYLPHIRTPTLLLVAQDDPFLGYLPAAEVCANPFLALAVARRGGHLGFLSGAWPLGVSYADAAVDDWLASALDLAAEPGARGASWEARAAALGWEPPPGESHTVGALTGARCNCLERTRPDVVAARAAAAAAPSAGGGRGAPAAAEDLRRWRLEDVLRRPPPPGTQRSVARWLALLGRGGKDAGAGAVAADGEAARVAVPSVTLEVPSPTLDRRPNSRL</sequence>
<name>A0A2V0PD27_9CHLO</name>
<dbReference type="Gene3D" id="3.40.50.1820">
    <property type="entry name" value="alpha/beta hydrolase"/>
    <property type="match status" value="1"/>
</dbReference>
<evidence type="ECO:0000313" key="3">
    <source>
        <dbReference type="EMBL" id="GBF97751.1"/>
    </source>
</evidence>
<comment type="similarity">
    <text evidence="1">Belongs to the AB hydrolase superfamily. AB hydrolase 4 family.</text>
</comment>
<evidence type="ECO:0000313" key="4">
    <source>
        <dbReference type="Proteomes" id="UP000247498"/>
    </source>
</evidence>
<reference evidence="3 4" key="1">
    <citation type="journal article" date="2018" name="Sci. Rep.">
        <title>Raphidocelis subcapitata (=Pseudokirchneriella subcapitata) provides an insight into genome evolution and environmental adaptations in the Sphaeropleales.</title>
        <authorList>
            <person name="Suzuki S."/>
            <person name="Yamaguchi H."/>
            <person name="Nakajima N."/>
            <person name="Kawachi M."/>
        </authorList>
    </citation>
    <scope>NUCLEOTIDE SEQUENCE [LARGE SCALE GENOMIC DNA]</scope>
    <source>
        <strain evidence="3 4">NIES-35</strain>
    </source>
</reference>
<dbReference type="Pfam" id="PF00561">
    <property type="entry name" value="Abhydrolase_1"/>
    <property type="match status" value="1"/>
</dbReference>
<evidence type="ECO:0000256" key="1">
    <source>
        <dbReference type="ARBA" id="ARBA00010884"/>
    </source>
</evidence>
<gene>
    <name evidence="3" type="ORF">Rsub_10915</name>
</gene>